<protein>
    <recommendedName>
        <fullName evidence="3">SGNH hydrolase-type esterase domain-containing protein</fullName>
    </recommendedName>
</protein>
<reference evidence="1 2" key="1">
    <citation type="journal article" date="2024" name="BMC Genomics">
        <title>De novo assembly and annotation of Popillia japonica's genome with initial clues to its potential as an invasive pest.</title>
        <authorList>
            <person name="Cucini C."/>
            <person name="Boschi S."/>
            <person name="Funari R."/>
            <person name="Cardaioli E."/>
            <person name="Iannotti N."/>
            <person name="Marturano G."/>
            <person name="Paoli F."/>
            <person name="Bruttini M."/>
            <person name="Carapelli A."/>
            <person name="Frati F."/>
            <person name="Nardi F."/>
        </authorList>
    </citation>
    <scope>NUCLEOTIDE SEQUENCE [LARGE SCALE GENOMIC DNA]</scope>
    <source>
        <strain evidence="1">DMR45628</strain>
    </source>
</reference>
<dbReference type="Gene3D" id="3.40.50.1110">
    <property type="entry name" value="SGNH hydrolase"/>
    <property type="match status" value="1"/>
</dbReference>
<accession>A0AAW1L5V3</accession>
<dbReference type="InterPro" id="IPR036514">
    <property type="entry name" value="SGNH_hydro_sf"/>
</dbReference>
<dbReference type="SUPFAM" id="SSF52266">
    <property type="entry name" value="SGNH hydrolase"/>
    <property type="match status" value="1"/>
</dbReference>
<evidence type="ECO:0000313" key="2">
    <source>
        <dbReference type="Proteomes" id="UP001458880"/>
    </source>
</evidence>
<name>A0AAW1L5V3_POPJA</name>
<dbReference type="EMBL" id="JASPKY010000166">
    <property type="protein sequence ID" value="KAK9728884.1"/>
    <property type="molecule type" value="Genomic_DNA"/>
</dbReference>
<dbReference type="AlphaFoldDB" id="A0AAW1L5V3"/>
<comment type="caution">
    <text evidence="1">The sequence shown here is derived from an EMBL/GenBank/DDBJ whole genome shotgun (WGS) entry which is preliminary data.</text>
</comment>
<proteinExistence type="predicted"/>
<keyword evidence="2" id="KW-1185">Reference proteome</keyword>
<organism evidence="1 2">
    <name type="scientific">Popillia japonica</name>
    <name type="common">Japanese beetle</name>
    <dbReference type="NCBI Taxonomy" id="7064"/>
    <lineage>
        <taxon>Eukaryota</taxon>
        <taxon>Metazoa</taxon>
        <taxon>Ecdysozoa</taxon>
        <taxon>Arthropoda</taxon>
        <taxon>Hexapoda</taxon>
        <taxon>Insecta</taxon>
        <taxon>Pterygota</taxon>
        <taxon>Neoptera</taxon>
        <taxon>Endopterygota</taxon>
        <taxon>Coleoptera</taxon>
        <taxon>Polyphaga</taxon>
        <taxon>Scarabaeiformia</taxon>
        <taxon>Scarabaeidae</taxon>
        <taxon>Rutelinae</taxon>
        <taxon>Popillia</taxon>
    </lineage>
</organism>
<sequence>MATTRASVKRSKTDKKYLSLSSPKKISNKLNNSYIILNQDEDILETNISDLHSASTQTETAVQDTTYIGNPYEQNKESCKILILGDSQCRHYSKLLRDPLDDNFELFGMIKPNAKVGTLAQNIENECRELAQNDYVIFMGGTNDMDDCYNSENIAQVTNSFKKLIEATKNTNLIVSTIPFRRYNKEIN</sequence>
<dbReference type="Proteomes" id="UP001458880">
    <property type="component" value="Unassembled WGS sequence"/>
</dbReference>
<evidence type="ECO:0000313" key="1">
    <source>
        <dbReference type="EMBL" id="KAK9728884.1"/>
    </source>
</evidence>
<gene>
    <name evidence="1" type="ORF">QE152_g17024</name>
</gene>
<evidence type="ECO:0008006" key="3">
    <source>
        <dbReference type="Google" id="ProtNLM"/>
    </source>
</evidence>